<evidence type="ECO:0000256" key="1">
    <source>
        <dbReference type="ARBA" id="ARBA00022741"/>
    </source>
</evidence>
<organism evidence="6 7">
    <name type="scientific">Halorubrum vacuolatum</name>
    <name type="common">Natronobacterium vacuolatum</name>
    <dbReference type="NCBI Taxonomy" id="63740"/>
    <lineage>
        <taxon>Archaea</taxon>
        <taxon>Methanobacteriati</taxon>
        <taxon>Methanobacteriota</taxon>
        <taxon>Stenosarchaea group</taxon>
        <taxon>Halobacteria</taxon>
        <taxon>Halobacteriales</taxon>
        <taxon>Haloferacaceae</taxon>
        <taxon>Halorubrum</taxon>
    </lineage>
</organism>
<gene>
    <name evidence="6" type="ORF">SAMN06264855_12240</name>
</gene>
<dbReference type="SUPFAM" id="SSF52540">
    <property type="entry name" value="P-loop containing nucleoside triphosphate hydrolases"/>
    <property type="match status" value="1"/>
</dbReference>
<dbReference type="GO" id="GO:0003676">
    <property type="term" value="F:nucleic acid binding"/>
    <property type="evidence" value="ECO:0007669"/>
    <property type="project" value="InterPro"/>
</dbReference>
<dbReference type="GO" id="GO:0036297">
    <property type="term" value="P:interstrand cross-link repair"/>
    <property type="evidence" value="ECO:0007669"/>
    <property type="project" value="TreeGrafter"/>
</dbReference>
<dbReference type="PANTHER" id="PTHR47957:SF3">
    <property type="entry name" value="ATP-DEPENDENT HELICASE HRQ1"/>
    <property type="match status" value="1"/>
</dbReference>
<evidence type="ECO:0000313" key="6">
    <source>
        <dbReference type="EMBL" id="SNR61888.1"/>
    </source>
</evidence>
<dbReference type="PROSITE" id="PS51194">
    <property type="entry name" value="HELICASE_CTER"/>
    <property type="match status" value="1"/>
</dbReference>
<dbReference type="Proteomes" id="UP000198397">
    <property type="component" value="Unassembled WGS sequence"/>
</dbReference>
<evidence type="ECO:0000256" key="2">
    <source>
        <dbReference type="ARBA" id="ARBA00022840"/>
    </source>
</evidence>
<keyword evidence="6" id="KW-0378">Hydrolase</keyword>
<dbReference type="OrthoDB" id="36796at2157"/>
<dbReference type="AlphaFoldDB" id="A0A238XTK0"/>
<dbReference type="PROSITE" id="PS51192">
    <property type="entry name" value="HELICASE_ATP_BIND_1"/>
    <property type="match status" value="1"/>
</dbReference>
<dbReference type="PANTHER" id="PTHR47957">
    <property type="entry name" value="ATP-DEPENDENT HELICASE HRQ1"/>
    <property type="match status" value="1"/>
</dbReference>
<keyword evidence="7" id="KW-1185">Reference proteome</keyword>
<keyword evidence="1" id="KW-0547">Nucleotide-binding</keyword>
<dbReference type="RefSeq" id="WP_089385738.1">
    <property type="nucleotide sequence ID" value="NZ_FZNQ01000022.1"/>
</dbReference>
<evidence type="ECO:0000313" key="7">
    <source>
        <dbReference type="Proteomes" id="UP000198397"/>
    </source>
</evidence>
<feature type="region of interest" description="Disordered" evidence="3">
    <location>
        <begin position="268"/>
        <end position="297"/>
    </location>
</feature>
<dbReference type="InterPro" id="IPR001650">
    <property type="entry name" value="Helicase_C-like"/>
</dbReference>
<dbReference type="SMART" id="SM00487">
    <property type="entry name" value="DEXDc"/>
    <property type="match status" value="1"/>
</dbReference>
<dbReference type="SMART" id="SM00490">
    <property type="entry name" value="HELICc"/>
    <property type="match status" value="1"/>
</dbReference>
<dbReference type="Gene3D" id="3.40.50.300">
    <property type="entry name" value="P-loop containing nucleotide triphosphate hydrolases"/>
    <property type="match status" value="2"/>
</dbReference>
<protein>
    <submittedName>
        <fullName evidence="6">DEAD/DEAH box helicase domain-containing protein</fullName>
    </submittedName>
</protein>
<dbReference type="InterPro" id="IPR027417">
    <property type="entry name" value="P-loop_NTPase"/>
</dbReference>
<dbReference type="GO" id="GO:0043138">
    <property type="term" value="F:3'-5' DNA helicase activity"/>
    <property type="evidence" value="ECO:0007669"/>
    <property type="project" value="TreeGrafter"/>
</dbReference>
<reference evidence="6 7" key="1">
    <citation type="submission" date="2017-06" db="EMBL/GenBank/DDBJ databases">
        <authorList>
            <person name="Kim H.J."/>
            <person name="Triplett B.A."/>
        </authorList>
    </citation>
    <scope>NUCLEOTIDE SEQUENCE [LARGE SCALE GENOMIC DNA]</scope>
    <source>
        <strain evidence="6 7">DSM 8800</strain>
    </source>
</reference>
<proteinExistence type="predicted"/>
<keyword evidence="6" id="KW-0347">Helicase</keyword>
<dbReference type="InterPro" id="IPR011545">
    <property type="entry name" value="DEAD/DEAH_box_helicase_dom"/>
</dbReference>
<evidence type="ECO:0000259" key="4">
    <source>
        <dbReference type="PROSITE" id="PS51192"/>
    </source>
</evidence>
<dbReference type="GO" id="GO:0005524">
    <property type="term" value="F:ATP binding"/>
    <property type="evidence" value="ECO:0007669"/>
    <property type="project" value="UniProtKB-KW"/>
</dbReference>
<evidence type="ECO:0000259" key="5">
    <source>
        <dbReference type="PROSITE" id="PS51194"/>
    </source>
</evidence>
<dbReference type="Pfam" id="PF09369">
    <property type="entry name" value="MZB"/>
    <property type="match status" value="1"/>
</dbReference>
<accession>A0A238XTK0</accession>
<dbReference type="InterPro" id="IPR018973">
    <property type="entry name" value="MZB"/>
</dbReference>
<evidence type="ECO:0000256" key="3">
    <source>
        <dbReference type="SAM" id="MobiDB-lite"/>
    </source>
</evidence>
<dbReference type="EMBL" id="FZNQ01000022">
    <property type="protein sequence ID" value="SNR61888.1"/>
    <property type="molecule type" value="Genomic_DNA"/>
</dbReference>
<dbReference type="Pfam" id="PF00270">
    <property type="entry name" value="DEAD"/>
    <property type="match status" value="1"/>
</dbReference>
<feature type="domain" description="Helicase ATP-binding" evidence="4">
    <location>
        <begin position="76"/>
        <end position="268"/>
    </location>
</feature>
<dbReference type="Pfam" id="PF00271">
    <property type="entry name" value="Helicase_C"/>
    <property type="match status" value="1"/>
</dbReference>
<feature type="domain" description="Helicase C-terminal" evidence="5">
    <location>
        <begin position="329"/>
        <end position="490"/>
    </location>
</feature>
<dbReference type="InterPro" id="IPR014001">
    <property type="entry name" value="Helicase_ATP-bd"/>
</dbReference>
<keyword evidence="2" id="KW-0067">ATP-binding</keyword>
<name>A0A238XTK0_HALVU</name>
<dbReference type="GO" id="GO:0006289">
    <property type="term" value="P:nucleotide-excision repair"/>
    <property type="evidence" value="ECO:0007669"/>
    <property type="project" value="TreeGrafter"/>
</dbReference>
<sequence>MSDDTTTPDTTHGTDIDVATLIDTFPRTSLTPESEYLETIEQPAKSADTAPAADVLRPELAEPYPYDLFSHQADALDALEAGDNVTVTTSTSSGKTHIYGLQIARNLLDAGVLNADGSRAADNNDASTALCVYPMKALTKDQKEALDDLYEQLGLDIRVEIYDGDTQSGRREIREQADVILTNFAALNIYLEHHDKWSRFYSALDLVAIDESHTYTGIQGMHVAWILRRMQRVADYWGGDLQYILTSATIGNPEEHSEELINEPVTVIDNDGSPHGPRELTLWNPPPRDKTSDSTPEEDVFDIEADAGPEETDTDDGEFVAERVPASVEAPKVFNHLTSRDIRTLLFCPSRKLTELSIQRADEHRRNNPRVYDQSTTVGREAYNAGLGRSTRHSREHQFKTGVLTGLATTSALELGIDIGDLDATVLMGYPGQRQAFWQRIGRAGREASRSLAVLVGDHRTLDQYILTHPEYLLENDVEDAVVDTSNNTVFATHVLAAADEIALDEADIDTFADEDRLRAAVKMWREAGFVDGYLDAAVHYCGPSRPQTRVNLYGTTETDYHLTLAGDIDRDRCGLSEDLDLEPVEQNRAYRDYHEGAVRLLNGQQFEVVNIDENRAQPTIELKPVDCEYYTRTRNKVNVLDAESEESREVNGFTLHFGRGTVLVHHHSYDQLYIGNSEPKQQGIPTNVPPILMDTQLCWVEVPEDVETALVRKYKNYGVETGVDPDQTDIAHLGYIAGLHAAEHATIQTAPLELRVDKNDLGGLATLVMDTHYTHPDYDEIADSIRESFEAAAHALEQRTQDLAVRTASGWFIYDAVDGGLGFARAIYDNFEALAERARDQLSDCRCGQSNGCPACTFDENCGNDNKPLLRASAIDVLDQLLGEADRNDLAEHLPDDEYGGERRPVVFYS</sequence>